<keyword evidence="1" id="KW-0812">Transmembrane</keyword>
<organism evidence="2 3">
    <name type="scientific">Lacihabitans lacunae</name>
    <dbReference type="NCBI Taxonomy" id="1028214"/>
    <lineage>
        <taxon>Bacteria</taxon>
        <taxon>Pseudomonadati</taxon>
        <taxon>Bacteroidota</taxon>
        <taxon>Cytophagia</taxon>
        <taxon>Cytophagales</taxon>
        <taxon>Leadbetterellaceae</taxon>
        <taxon>Lacihabitans</taxon>
    </lineage>
</organism>
<keyword evidence="1" id="KW-1133">Transmembrane helix</keyword>
<proteinExistence type="predicted"/>
<accession>A0ABV7YZZ3</accession>
<reference evidence="3" key="1">
    <citation type="journal article" date="2019" name="Int. J. Syst. Evol. Microbiol.">
        <title>The Global Catalogue of Microorganisms (GCM) 10K type strain sequencing project: providing services to taxonomists for standard genome sequencing and annotation.</title>
        <authorList>
            <consortium name="The Broad Institute Genomics Platform"/>
            <consortium name="The Broad Institute Genome Sequencing Center for Infectious Disease"/>
            <person name="Wu L."/>
            <person name="Ma J."/>
        </authorList>
    </citation>
    <scope>NUCLEOTIDE SEQUENCE [LARGE SCALE GENOMIC DNA]</scope>
    <source>
        <strain evidence="3">CECT 7956</strain>
    </source>
</reference>
<sequence length="131" mass="15021">MLKKLKKHSHLLHKTGFYLSIVCLIHCLATPFIVTLLPFVGKNHISHSSEIVLVGVSILIGIFLLTKDYQVHHNKLPFYMLSAAVLFQFLGFFWVPSNLETPFVVLGSLFMAVAYVLNWRLHRTVCHTHEH</sequence>
<dbReference type="Pfam" id="PF03203">
    <property type="entry name" value="MerC"/>
    <property type="match status" value="1"/>
</dbReference>
<keyword evidence="3" id="KW-1185">Reference proteome</keyword>
<dbReference type="EMBL" id="JBHRYQ010000001">
    <property type="protein sequence ID" value="MFC3811733.1"/>
    <property type="molecule type" value="Genomic_DNA"/>
</dbReference>
<evidence type="ECO:0000313" key="3">
    <source>
        <dbReference type="Proteomes" id="UP001595616"/>
    </source>
</evidence>
<protein>
    <submittedName>
        <fullName evidence="2">MerC domain-containing protein</fullName>
    </submittedName>
</protein>
<comment type="caution">
    <text evidence="2">The sequence shown here is derived from an EMBL/GenBank/DDBJ whole genome shotgun (WGS) entry which is preliminary data.</text>
</comment>
<dbReference type="Proteomes" id="UP001595616">
    <property type="component" value="Unassembled WGS sequence"/>
</dbReference>
<feature type="transmembrane region" description="Helical" evidence="1">
    <location>
        <begin position="16"/>
        <end position="39"/>
    </location>
</feature>
<evidence type="ECO:0000256" key="1">
    <source>
        <dbReference type="SAM" id="Phobius"/>
    </source>
</evidence>
<feature type="transmembrane region" description="Helical" evidence="1">
    <location>
        <begin position="78"/>
        <end position="95"/>
    </location>
</feature>
<keyword evidence="1" id="KW-0472">Membrane</keyword>
<evidence type="ECO:0000313" key="2">
    <source>
        <dbReference type="EMBL" id="MFC3811733.1"/>
    </source>
</evidence>
<name>A0ABV7YZZ3_9BACT</name>
<feature type="transmembrane region" description="Helical" evidence="1">
    <location>
        <begin position="45"/>
        <end position="66"/>
    </location>
</feature>
<gene>
    <name evidence="2" type="ORF">ACFOOI_13805</name>
</gene>
<dbReference type="RefSeq" id="WP_379838576.1">
    <property type="nucleotide sequence ID" value="NZ_JBHRYQ010000001.1"/>
</dbReference>
<dbReference type="InterPro" id="IPR004891">
    <property type="entry name" value="Mercury-R_MerC"/>
</dbReference>
<feature type="transmembrane region" description="Helical" evidence="1">
    <location>
        <begin position="101"/>
        <end position="121"/>
    </location>
</feature>